<evidence type="ECO:0000313" key="6">
    <source>
        <dbReference type="EMBL" id="ODM87485.1"/>
    </source>
</evidence>
<feature type="domain" description="MULE transposase" evidence="5">
    <location>
        <begin position="181"/>
        <end position="271"/>
    </location>
</feature>
<keyword evidence="7" id="KW-1185">Reference proteome</keyword>
<keyword evidence="1" id="KW-0479">Metal-binding</keyword>
<dbReference type="PANTHER" id="PTHR47160">
    <property type="entry name" value="PUTATIVE-RELATED"/>
    <property type="match status" value="1"/>
</dbReference>
<dbReference type="OrthoDB" id="6783931at2759"/>
<dbReference type="Pfam" id="PF04500">
    <property type="entry name" value="FLYWCH"/>
    <property type="match status" value="1"/>
</dbReference>
<keyword evidence="3" id="KW-0862">Zinc</keyword>
<evidence type="ECO:0000256" key="1">
    <source>
        <dbReference type="ARBA" id="ARBA00022723"/>
    </source>
</evidence>
<dbReference type="EMBL" id="LJIJ01005185">
    <property type="protein sequence ID" value="ODM87485.1"/>
    <property type="molecule type" value="Genomic_DNA"/>
</dbReference>
<gene>
    <name evidence="6" type="ORF">Ocin01_19197</name>
</gene>
<dbReference type="Proteomes" id="UP000094527">
    <property type="component" value="Unassembled WGS sequence"/>
</dbReference>
<dbReference type="GO" id="GO:0008270">
    <property type="term" value="F:zinc ion binding"/>
    <property type="evidence" value="ECO:0007669"/>
    <property type="project" value="UniProtKB-KW"/>
</dbReference>
<feature type="domain" description="FLYWCH-type" evidence="4">
    <location>
        <begin position="2"/>
        <end position="60"/>
    </location>
</feature>
<keyword evidence="2" id="KW-0863">Zinc-finger</keyword>
<dbReference type="InterPro" id="IPR007588">
    <property type="entry name" value="Znf_FLYWCH"/>
</dbReference>
<dbReference type="PANTHER" id="PTHR47160:SF10">
    <property type="entry name" value="MULE TRANSPOSASE DOMAIN-CONTAINING PROTEIN"/>
    <property type="match status" value="1"/>
</dbReference>
<evidence type="ECO:0000313" key="7">
    <source>
        <dbReference type="Proteomes" id="UP000094527"/>
    </source>
</evidence>
<reference evidence="6 7" key="1">
    <citation type="journal article" date="2016" name="Genome Biol. Evol.">
        <title>Gene Family Evolution Reflects Adaptation to Soil Environmental Stressors in the Genome of the Collembolan Orchesella cincta.</title>
        <authorList>
            <person name="Faddeeva-Vakhrusheva A."/>
            <person name="Derks M.F."/>
            <person name="Anvar S.Y."/>
            <person name="Agamennone V."/>
            <person name="Suring W."/>
            <person name="Smit S."/>
            <person name="van Straalen N.M."/>
            <person name="Roelofs D."/>
        </authorList>
    </citation>
    <scope>NUCLEOTIDE SEQUENCE [LARGE SCALE GENOMIC DNA]</scope>
    <source>
        <tissue evidence="6">Mixed pool</tissue>
    </source>
</reference>
<dbReference type="InterPro" id="IPR018289">
    <property type="entry name" value="MULE_transposase_dom"/>
</dbReference>
<comment type="caution">
    <text evidence="6">The sequence shown here is derived from an EMBL/GenBank/DDBJ whole genome shotgun (WGS) entry which is preliminary data.</text>
</comment>
<evidence type="ECO:0000259" key="5">
    <source>
        <dbReference type="Pfam" id="PF10551"/>
    </source>
</evidence>
<protein>
    <submittedName>
        <fullName evidence="6">FLYWCH-type zinc finger-containing protein 1</fullName>
    </submittedName>
</protein>
<name>A0A1D2M3D9_ORCCI</name>
<accession>A0A1D2M3D9</accession>
<evidence type="ECO:0000256" key="2">
    <source>
        <dbReference type="ARBA" id="ARBA00022771"/>
    </source>
</evidence>
<evidence type="ECO:0000259" key="4">
    <source>
        <dbReference type="Pfam" id="PF04500"/>
    </source>
</evidence>
<dbReference type="AlphaFoldDB" id="A0A1D2M3D9"/>
<dbReference type="STRING" id="48709.A0A1D2M3D9"/>
<organism evidence="6 7">
    <name type="scientific">Orchesella cincta</name>
    <name type="common">Springtail</name>
    <name type="synonym">Podura cincta</name>
    <dbReference type="NCBI Taxonomy" id="48709"/>
    <lineage>
        <taxon>Eukaryota</taxon>
        <taxon>Metazoa</taxon>
        <taxon>Ecdysozoa</taxon>
        <taxon>Arthropoda</taxon>
        <taxon>Hexapoda</taxon>
        <taxon>Collembola</taxon>
        <taxon>Entomobryomorpha</taxon>
        <taxon>Entomobryoidea</taxon>
        <taxon>Orchesellidae</taxon>
        <taxon>Orchesellinae</taxon>
        <taxon>Orchesella</taxon>
    </lineage>
</organism>
<evidence type="ECO:0000256" key="3">
    <source>
        <dbReference type="ARBA" id="ARBA00022833"/>
    </source>
</evidence>
<dbReference type="Gene3D" id="2.20.25.240">
    <property type="match status" value="1"/>
</dbReference>
<sequence>MSETRKGKDHLVYGGYRYKFERAGPKENIWHCEKKRHEKCRGRAYTANNEVLRVHDEHNHAPDAAKNEAKKIRAEIKNSAETLSDPAKVILACCTQGVSKSASAQLASVRTMKRCIRNYRVKALNSHPIPSSLVTLSLSDKYLRTQNGENFLLFDSGASNDRILVFGTQSNLHHMINSSEWYADGTFKVAPLLFDQLYTIHVARFNKVIPTVYALLPNRQQSTYVRLLTALKDLAPNLNPVSITTDFEKAAKNAFEIVFPNAMQNGCLFHFGQCFWRKIQSMPDVSKNYVSDPDYALKIKCLTALAFVPPHGVKEALEVLITDNFYSSSTDIESLVDYVEDTWVGTNRRGKERQPRFAIEEWNCFHRVAENLARTNNAIEGWHRGFQTTLGASHPSIWKFIDTVLKEQSLNELQMEQHLAGETPQPQRKRFRDLSDRLRALVEDFENRPIVDFLTGIAHNLSLSV</sequence>
<dbReference type="OMA" id="CYFHFAQ"/>
<dbReference type="Pfam" id="PF10551">
    <property type="entry name" value="MULE"/>
    <property type="match status" value="1"/>
</dbReference>
<proteinExistence type="predicted"/>